<organism evidence="3">
    <name type="scientific">Serratia marcescens</name>
    <dbReference type="NCBI Taxonomy" id="615"/>
    <lineage>
        <taxon>Bacteria</taxon>
        <taxon>Pseudomonadati</taxon>
        <taxon>Pseudomonadota</taxon>
        <taxon>Gammaproteobacteria</taxon>
        <taxon>Enterobacterales</taxon>
        <taxon>Yersiniaceae</taxon>
        <taxon>Serratia</taxon>
    </lineage>
</organism>
<dbReference type="EMBL" id="LT575490">
    <property type="protein sequence ID" value="SAY42102.1"/>
    <property type="molecule type" value="Genomic_DNA"/>
</dbReference>
<protein>
    <recommendedName>
        <fullName evidence="4">DUF1460 domain-containing protein</fullName>
    </recommendedName>
</protein>
<dbReference type="AlphaFoldDB" id="A0A1C3HAQ3"/>
<feature type="region of interest" description="Disordered" evidence="1">
    <location>
        <begin position="23"/>
        <end position="45"/>
    </location>
</feature>
<dbReference type="Pfam" id="PF07313">
    <property type="entry name" value="AmiA-like"/>
    <property type="match status" value="1"/>
</dbReference>
<sequence length="283" mass="31069">MNKNKAVLLMLAIAMSGCAERSTAVSPATPPTDVTVSPPGVQPEMDASTRSKLREILALRAGWPAAQPHGRTVDLISREFLGTPYLANRLIGSQSTPEQLVIDFRGLDCFTYIDYVEALSTARSEGEFVQRLVDIRYVDGNIAFPQRKHFFTDWAQRPHQVAEDITARLSPHAVTLVKNLNQKADGGSYLPGLPNVQRSVTYIPSDNVDDKVLAQLRTGDYIGIYTNLAGLDVTHTGIFVMTDHGPVLRNASSRKANMQVVDSPFMDYVMATPGIVVLRSLSR</sequence>
<reference evidence="3" key="1">
    <citation type="submission" date="2016-05" db="EMBL/GenBank/DDBJ databases">
        <authorList>
            <person name="Cock P.J.A."/>
            <person name="Cock P.J.A."/>
        </authorList>
    </citation>
    <scope>NUCLEOTIDE SEQUENCE</scope>
    <source>
        <strain evidence="3">PWN146_assembly</strain>
    </source>
</reference>
<evidence type="ECO:0000313" key="3">
    <source>
        <dbReference type="EMBL" id="SAY42102.1"/>
    </source>
</evidence>
<evidence type="ECO:0008006" key="4">
    <source>
        <dbReference type="Google" id="ProtNLM"/>
    </source>
</evidence>
<dbReference type="Gene3D" id="1.10.3670.10">
    <property type="entry name" value="Putative xylanase like domain"/>
    <property type="match status" value="1"/>
</dbReference>
<gene>
    <name evidence="3" type="ORF">PWN146_00780</name>
</gene>
<proteinExistence type="predicted"/>
<keyword evidence="2" id="KW-0732">Signal</keyword>
<feature type="chain" id="PRO_5008674992" description="DUF1460 domain-containing protein" evidence="2">
    <location>
        <begin position="22"/>
        <end position="283"/>
    </location>
</feature>
<feature type="signal peptide" evidence="2">
    <location>
        <begin position="1"/>
        <end position="21"/>
    </location>
</feature>
<dbReference type="InterPro" id="IPR010846">
    <property type="entry name" value="AmiA-like"/>
</dbReference>
<accession>A0A1C3HAQ3</accession>
<dbReference type="InterPro" id="IPR038765">
    <property type="entry name" value="Papain-like_cys_pep_sf"/>
</dbReference>
<evidence type="ECO:0000256" key="2">
    <source>
        <dbReference type="SAM" id="SignalP"/>
    </source>
</evidence>
<name>A0A1C3HAQ3_SERMA</name>
<dbReference type="SUPFAM" id="SSF54001">
    <property type="entry name" value="Cysteine proteinases"/>
    <property type="match status" value="1"/>
</dbReference>
<dbReference type="Gene3D" id="2.30.260.10">
    <property type="entry name" value="putative xylanase like domain"/>
    <property type="match status" value="1"/>
</dbReference>
<evidence type="ECO:0000256" key="1">
    <source>
        <dbReference type="SAM" id="MobiDB-lite"/>
    </source>
</evidence>
<dbReference type="PROSITE" id="PS51257">
    <property type="entry name" value="PROKAR_LIPOPROTEIN"/>
    <property type="match status" value="1"/>
</dbReference>